<name>A0AA96LB71_9BACL</name>
<dbReference type="KEGG" id="paun:MJA45_20420"/>
<organism evidence="1 2">
    <name type="scientific">Paenibacillus aurantius</name>
    <dbReference type="NCBI Taxonomy" id="2918900"/>
    <lineage>
        <taxon>Bacteria</taxon>
        <taxon>Bacillati</taxon>
        <taxon>Bacillota</taxon>
        <taxon>Bacilli</taxon>
        <taxon>Bacillales</taxon>
        <taxon>Paenibacillaceae</taxon>
        <taxon>Paenibacillus</taxon>
    </lineage>
</organism>
<dbReference type="EMBL" id="CP130318">
    <property type="protein sequence ID" value="WNQ09968.1"/>
    <property type="molecule type" value="Genomic_DNA"/>
</dbReference>
<gene>
    <name evidence="1" type="ORF">MJA45_20420</name>
</gene>
<evidence type="ECO:0000313" key="2">
    <source>
        <dbReference type="Proteomes" id="UP001305702"/>
    </source>
</evidence>
<sequence length="379" mass="41913">MAKQPNAGGLGILACRTAGDPPFGERETYRRMSKAGARLGMAVTVFSPEGIDADTGRVHGYRYNPDSAGWESGSYPFPSVLYDRMFYSDPGLYRASREQLKRLIRQNGVRLLGRRLEGKWSLYRLLREDPSLAPHLPRTERYQGASRLIRVLSSWGRVILKPDGGTQGKGILLIAKSPEGGFRVSGRDAANHPVDRTFSRSSGLFDWIEEMIGERRYLLQEYLTLRTRGGLAYDIRSLMQKNGKGEWSLTGMAARHGQAGSLTANLHGGGSASEALPFLKAQFGMDAARALLSVLHRLSGSIPPVLEDHYGPLAELGLDFGIDTSGKVWILEANSKPGRAVFHMTGDRRARLGSIHNPVAYARFLLDRQKLCLKQPQYV</sequence>
<proteinExistence type="predicted"/>
<dbReference type="RefSeq" id="WP_315603742.1">
    <property type="nucleotide sequence ID" value="NZ_CP130318.1"/>
</dbReference>
<dbReference type="InterPro" id="IPR026838">
    <property type="entry name" value="YheC/D"/>
</dbReference>
<reference evidence="1 2" key="1">
    <citation type="submission" date="2022-02" db="EMBL/GenBank/DDBJ databases">
        <title>Paenibacillus sp. MBLB1776 Whole Genome Shotgun Sequencing.</title>
        <authorList>
            <person name="Hwang C.Y."/>
            <person name="Cho E.-S."/>
            <person name="Seo M.-J."/>
        </authorList>
    </citation>
    <scope>NUCLEOTIDE SEQUENCE [LARGE SCALE GENOMIC DNA]</scope>
    <source>
        <strain evidence="1 2">MBLB1776</strain>
    </source>
</reference>
<dbReference type="Proteomes" id="UP001305702">
    <property type="component" value="Chromosome"/>
</dbReference>
<protein>
    <submittedName>
        <fullName evidence="1">YheC/YheD family protein</fullName>
    </submittedName>
</protein>
<dbReference type="SUPFAM" id="SSF56059">
    <property type="entry name" value="Glutathione synthetase ATP-binding domain-like"/>
    <property type="match status" value="1"/>
</dbReference>
<dbReference type="PROSITE" id="PS51257">
    <property type="entry name" value="PROKAR_LIPOPROTEIN"/>
    <property type="match status" value="1"/>
</dbReference>
<dbReference type="Pfam" id="PF14398">
    <property type="entry name" value="ATPgrasp_YheCD"/>
    <property type="match status" value="1"/>
</dbReference>
<evidence type="ECO:0000313" key="1">
    <source>
        <dbReference type="EMBL" id="WNQ09968.1"/>
    </source>
</evidence>
<keyword evidence="2" id="KW-1185">Reference proteome</keyword>
<dbReference type="AlphaFoldDB" id="A0AA96LB71"/>
<accession>A0AA96LB71</accession>